<keyword evidence="3" id="KW-0809">Transit peptide</keyword>
<dbReference type="GO" id="GO:0005762">
    <property type="term" value="C:mitochondrial large ribosomal subunit"/>
    <property type="evidence" value="ECO:0007669"/>
    <property type="project" value="TreeGrafter"/>
</dbReference>
<dbReference type="FunFam" id="3.90.79.10:FF:000018">
    <property type="entry name" value="39S ribosomal protein L46, mitochondrial"/>
    <property type="match status" value="1"/>
</dbReference>
<dbReference type="CDD" id="cd04661">
    <property type="entry name" value="NUDIX_MRP_L46"/>
    <property type="match status" value="1"/>
</dbReference>
<keyword evidence="4 11" id="KW-0689">Ribosomal protein</keyword>
<keyword evidence="10" id="KW-1185">Reference proteome</keyword>
<evidence type="ECO:0000256" key="4">
    <source>
        <dbReference type="ARBA" id="ARBA00022980"/>
    </source>
</evidence>
<dbReference type="AlphaFoldDB" id="A0A1S3JWF4"/>
<dbReference type="SUPFAM" id="SSF55811">
    <property type="entry name" value="Nudix"/>
    <property type="match status" value="1"/>
</dbReference>
<dbReference type="RefSeq" id="XP_013414396.1">
    <property type="nucleotide sequence ID" value="XM_013558942.1"/>
</dbReference>
<organism evidence="10 11">
    <name type="scientific">Lingula anatina</name>
    <name type="common">Brachiopod</name>
    <name type="synonym">Lingula unguis</name>
    <dbReference type="NCBI Taxonomy" id="7574"/>
    <lineage>
        <taxon>Eukaryota</taxon>
        <taxon>Metazoa</taxon>
        <taxon>Spiralia</taxon>
        <taxon>Lophotrochozoa</taxon>
        <taxon>Brachiopoda</taxon>
        <taxon>Linguliformea</taxon>
        <taxon>Lingulata</taxon>
        <taxon>Lingulida</taxon>
        <taxon>Linguloidea</taxon>
        <taxon>Lingulidae</taxon>
        <taxon>Lingula</taxon>
    </lineage>
</organism>
<dbReference type="GO" id="GO:0003735">
    <property type="term" value="F:structural constituent of ribosome"/>
    <property type="evidence" value="ECO:0007669"/>
    <property type="project" value="InterPro"/>
</dbReference>
<evidence type="ECO:0000256" key="6">
    <source>
        <dbReference type="ARBA" id="ARBA00023274"/>
    </source>
</evidence>
<evidence type="ECO:0000256" key="2">
    <source>
        <dbReference type="ARBA" id="ARBA00009070"/>
    </source>
</evidence>
<dbReference type="PANTHER" id="PTHR13124">
    <property type="entry name" value="39S RIBOSOMAL PROTEIN L46, MITOCHONDRIAL PRECURSOR-RELATED"/>
    <property type="match status" value="1"/>
</dbReference>
<dbReference type="GO" id="GO:0005743">
    <property type="term" value="C:mitochondrial inner membrane"/>
    <property type="evidence" value="ECO:0007669"/>
    <property type="project" value="UniProtKB-ARBA"/>
</dbReference>
<sequence length="295" mass="34201">MGGRRVEYRMKRSRLRKMGEGAWGSIQKSALRTTSTVGTDSNSTANERWDLVSAVCVERRPVIGREKTELEQQVEQIFRDIEFERSLVCDYEKRQKSEEKYLAAQEMKKQERIKKGLQEVDEEEEAVHRRILSSDLEKAWAKELAFFTPAGRLTDADARNDLQSLERKLDRSLFLILQHKIDNTTKWLFPYSAVKRNEDMKQAAGRALGASCGPNLQAVIIGNAPCGFFKFKYPKELRSDIVGAKVFFFHAFFSGGQFSQENPDVTDYRWVTKDELKDFLQPRYCNRVSRFLMDI</sequence>
<comment type="subcellular location">
    <subcellularLocation>
        <location evidence="1">Mitochondrion</location>
    </subcellularLocation>
</comment>
<dbReference type="InterPro" id="IPR040008">
    <property type="entry name" value="Ribosomal_mL46"/>
</dbReference>
<dbReference type="OrthoDB" id="194611at2759"/>
<comment type="similarity">
    <text evidence="2">Belongs to the mitochondrion-specific ribosomal protein mL46 family.</text>
</comment>
<evidence type="ECO:0000256" key="5">
    <source>
        <dbReference type="ARBA" id="ARBA00023128"/>
    </source>
</evidence>
<gene>
    <name evidence="11" type="primary">LOC106176513</name>
</gene>
<accession>A0A1S3JWF4</accession>
<feature type="domain" description="Large ribosomal subunit protein mL46 N-terminal" evidence="9">
    <location>
        <begin position="49"/>
        <end position="157"/>
    </location>
</feature>
<dbReference type="Gene3D" id="3.90.79.10">
    <property type="entry name" value="Nucleoside Triphosphate Pyrophosphohydrolase"/>
    <property type="match status" value="1"/>
</dbReference>
<reference evidence="11" key="1">
    <citation type="submission" date="2025-08" db="UniProtKB">
        <authorList>
            <consortium name="RefSeq"/>
        </authorList>
    </citation>
    <scope>IDENTIFICATION</scope>
    <source>
        <tissue evidence="11">Gonads</tissue>
    </source>
</reference>
<keyword evidence="5" id="KW-0496">Mitochondrion</keyword>
<evidence type="ECO:0000256" key="7">
    <source>
        <dbReference type="ARBA" id="ARBA00035190"/>
    </source>
</evidence>
<dbReference type="KEGG" id="lak:106176513"/>
<dbReference type="InParanoid" id="A0A1S3JWF4"/>
<evidence type="ECO:0000256" key="1">
    <source>
        <dbReference type="ARBA" id="ARBA00004173"/>
    </source>
</evidence>
<dbReference type="InterPro" id="IPR021757">
    <property type="entry name" value="Ribosomal_mL46_N"/>
</dbReference>
<dbReference type="GeneID" id="106176513"/>
<dbReference type="STRING" id="7574.A0A1S3JWF4"/>
<name>A0A1S3JWF4_LINAN</name>
<evidence type="ECO:0000256" key="3">
    <source>
        <dbReference type="ARBA" id="ARBA00022946"/>
    </source>
</evidence>
<proteinExistence type="inferred from homology"/>
<dbReference type="FunCoup" id="A0A1S3JWF4">
    <property type="interactions" value="373"/>
</dbReference>
<dbReference type="InterPro" id="IPR015797">
    <property type="entry name" value="NUDIX_hydrolase-like_dom_sf"/>
</dbReference>
<protein>
    <recommendedName>
        <fullName evidence="7">Large ribosomal subunit protein mL46</fullName>
    </recommendedName>
    <alternativeName>
        <fullName evidence="8">39S ribosomal protein L46, mitochondrial</fullName>
    </alternativeName>
</protein>
<dbReference type="Proteomes" id="UP000085678">
    <property type="component" value="Unplaced"/>
</dbReference>
<evidence type="ECO:0000313" key="11">
    <source>
        <dbReference type="RefSeq" id="XP_013414396.1"/>
    </source>
</evidence>
<evidence type="ECO:0000256" key="8">
    <source>
        <dbReference type="ARBA" id="ARBA00035534"/>
    </source>
</evidence>
<dbReference type="Pfam" id="PF11788">
    <property type="entry name" value="MRP-L46"/>
    <property type="match status" value="1"/>
</dbReference>
<evidence type="ECO:0000259" key="9">
    <source>
        <dbReference type="Pfam" id="PF11788"/>
    </source>
</evidence>
<keyword evidence="6" id="KW-0687">Ribonucleoprotein</keyword>
<evidence type="ECO:0000313" key="10">
    <source>
        <dbReference type="Proteomes" id="UP000085678"/>
    </source>
</evidence>
<dbReference type="InterPro" id="IPR033650">
    <property type="entry name" value="Ribosomal_mL46_NUDIX"/>
</dbReference>
<dbReference type="PANTHER" id="PTHR13124:SF12">
    <property type="entry name" value="LARGE RIBOSOMAL SUBUNIT PROTEIN ML46"/>
    <property type="match status" value="1"/>
</dbReference>